<feature type="domain" description="DUS-like FMN-binding" evidence="14">
    <location>
        <begin position="15"/>
        <end position="318"/>
    </location>
</feature>
<dbReference type="CDD" id="cd02801">
    <property type="entry name" value="DUS_like_FMN"/>
    <property type="match status" value="1"/>
</dbReference>
<proteinExistence type="inferred from homology"/>
<evidence type="ECO:0000256" key="7">
    <source>
        <dbReference type="ARBA" id="ARBA00022884"/>
    </source>
</evidence>
<dbReference type="GO" id="GO:0000049">
    <property type="term" value="F:tRNA binding"/>
    <property type="evidence" value="ECO:0007669"/>
    <property type="project" value="UniProtKB-KW"/>
</dbReference>
<protein>
    <recommendedName>
        <fullName evidence="11">tRNA-dihydrouridine synthase</fullName>
        <ecNumber evidence="11">1.3.1.-</ecNumber>
    </recommendedName>
</protein>
<name>A0A5K7SGJ4_9BACT</name>
<evidence type="ECO:0000256" key="12">
    <source>
        <dbReference type="PIRSR" id="PIRSR006621-1"/>
    </source>
</evidence>
<keyword evidence="5 11" id="KW-0819">tRNA processing</keyword>
<dbReference type="SUPFAM" id="SSF51395">
    <property type="entry name" value="FMN-linked oxidoreductases"/>
    <property type="match status" value="1"/>
</dbReference>
<dbReference type="RefSeq" id="WP_318348827.1">
    <property type="nucleotide sequence ID" value="NZ_AP018694.1"/>
</dbReference>
<dbReference type="Gene3D" id="1.10.1200.80">
    <property type="entry name" value="Putative flavin oxidoreducatase, domain 2"/>
    <property type="match status" value="1"/>
</dbReference>
<evidence type="ECO:0000256" key="4">
    <source>
        <dbReference type="ARBA" id="ARBA00022643"/>
    </source>
</evidence>
<dbReference type="PANTHER" id="PTHR45846:SF1">
    <property type="entry name" value="TRNA-DIHYDROURIDINE(47) SYNTHASE [NAD(P)(+)]-LIKE"/>
    <property type="match status" value="1"/>
</dbReference>
<dbReference type="EC" id="1.3.1.-" evidence="11"/>
<evidence type="ECO:0000256" key="5">
    <source>
        <dbReference type="ARBA" id="ARBA00022694"/>
    </source>
</evidence>
<gene>
    <name evidence="15" type="ORF">AQPE_4915</name>
</gene>
<comment type="cofactor">
    <cofactor evidence="11 13">
        <name>FMN</name>
        <dbReference type="ChEBI" id="CHEBI:58210"/>
    </cofactor>
</comment>
<keyword evidence="3 11" id="KW-0285">Flavoprotein</keyword>
<comment type="catalytic activity">
    <reaction evidence="10">
        <text>a 5,6-dihydrouridine in tRNA + NAD(+) = a uridine in tRNA + NADH + H(+)</text>
        <dbReference type="Rhea" id="RHEA:54452"/>
        <dbReference type="Rhea" id="RHEA-COMP:13339"/>
        <dbReference type="Rhea" id="RHEA-COMP:13887"/>
        <dbReference type="ChEBI" id="CHEBI:15378"/>
        <dbReference type="ChEBI" id="CHEBI:57540"/>
        <dbReference type="ChEBI" id="CHEBI:57945"/>
        <dbReference type="ChEBI" id="CHEBI:65315"/>
        <dbReference type="ChEBI" id="CHEBI:74443"/>
    </reaction>
</comment>
<evidence type="ECO:0000256" key="10">
    <source>
        <dbReference type="ARBA" id="ARBA00048802"/>
    </source>
</evidence>
<feature type="binding site" evidence="13">
    <location>
        <position position="183"/>
    </location>
    <ligand>
        <name>FMN</name>
        <dbReference type="ChEBI" id="CHEBI:58210"/>
    </ligand>
</feature>
<evidence type="ECO:0000313" key="15">
    <source>
        <dbReference type="EMBL" id="BBE20721.1"/>
    </source>
</evidence>
<dbReference type="InterPro" id="IPR035587">
    <property type="entry name" value="DUS-like_FMN-bd"/>
</dbReference>
<sequence>MSNFWDEIQKPIFALAPMEDVTDTSFREIVARLADPKYLSILYTEFTSVDGMNHPVGKLRVGERLIVSESERQVLNQKNIKLIAQIWGKKPELFHKIAAEITSEYNFDGLDINMGCPVKNVVKNGCCSALINEPNLAKEIVLATKEATHLPVSVKTRTGIRTHDTESWIANLLETKPAAIILHGRTQKQQSDGLADWDEIAKGARMRDQINPETKFLGNGDVMSVAQGEDLCQKYQLDGIMVGRGIFHNPWFFNPSYTSPLKTEKLQQLLLHTQLFEKSWGNQKNINILNRFYKIYTNDFPGAAKLRADLMEAKTFEEVYRIVHREIV</sequence>
<keyword evidence="6" id="KW-0521">NADP</keyword>
<dbReference type="Pfam" id="PF01207">
    <property type="entry name" value="Dus"/>
    <property type="match status" value="1"/>
</dbReference>
<evidence type="ECO:0000256" key="1">
    <source>
        <dbReference type="ARBA" id="ARBA00002790"/>
    </source>
</evidence>
<evidence type="ECO:0000256" key="3">
    <source>
        <dbReference type="ARBA" id="ARBA00022630"/>
    </source>
</evidence>
<dbReference type="PANTHER" id="PTHR45846">
    <property type="entry name" value="TRNA-DIHYDROURIDINE(47) SYNTHASE [NAD(P)(+)]-LIKE"/>
    <property type="match status" value="1"/>
</dbReference>
<evidence type="ECO:0000256" key="8">
    <source>
        <dbReference type="ARBA" id="ARBA00023002"/>
    </source>
</evidence>
<keyword evidence="8 11" id="KW-0560">Oxidoreductase</keyword>
<comment type="catalytic activity">
    <reaction evidence="9">
        <text>a 5,6-dihydrouridine in tRNA + NADP(+) = a uridine in tRNA + NADPH + H(+)</text>
        <dbReference type="Rhea" id="RHEA:23624"/>
        <dbReference type="Rhea" id="RHEA-COMP:13339"/>
        <dbReference type="Rhea" id="RHEA-COMP:13887"/>
        <dbReference type="ChEBI" id="CHEBI:15378"/>
        <dbReference type="ChEBI" id="CHEBI:57783"/>
        <dbReference type="ChEBI" id="CHEBI:58349"/>
        <dbReference type="ChEBI" id="CHEBI:65315"/>
        <dbReference type="ChEBI" id="CHEBI:74443"/>
    </reaction>
</comment>
<dbReference type="InterPro" id="IPR013785">
    <property type="entry name" value="Aldolase_TIM"/>
</dbReference>
<feature type="binding site" evidence="13">
    <location>
        <position position="155"/>
    </location>
    <ligand>
        <name>FMN</name>
        <dbReference type="ChEBI" id="CHEBI:58210"/>
    </ligand>
</feature>
<dbReference type="EMBL" id="AP018694">
    <property type="protein sequence ID" value="BBE20721.1"/>
    <property type="molecule type" value="Genomic_DNA"/>
</dbReference>
<dbReference type="InterPro" id="IPR001269">
    <property type="entry name" value="DUS_fam"/>
</dbReference>
<dbReference type="PIRSF" id="PIRSF006621">
    <property type="entry name" value="Dus"/>
    <property type="match status" value="1"/>
</dbReference>
<keyword evidence="2" id="KW-0820">tRNA-binding</keyword>
<dbReference type="Proteomes" id="UP001193389">
    <property type="component" value="Chromosome"/>
</dbReference>
<comment type="similarity">
    <text evidence="11">Belongs to the dus family.</text>
</comment>
<dbReference type="GO" id="GO:0050660">
    <property type="term" value="F:flavin adenine dinucleotide binding"/>
    <property type="evidence" value="ECO:0007669"/>
    <property type="project" value="InterPro"/>
</dbReference>
<evidence type="ECO:0000256" key="6">
    <source>
        <dbReference type="ARBA" id="ARBA00022857"/>
    </source>
</evidence>
<dbReference type="InterPro" id="IPR024036">
    <property type="entry name" value="tRNA-dHydroUridine_Synthase_C"/>
</dbReference>
<evidence type="ECO:0000256" key="9">
    <source>
        <dbReference type="ARBA" id="ARBA00048205"/>
    </source>
</evidence>
<evidence type="ECO:0000256" key="2">
    <source>
        <dbReference type="ARBA" id="ARBA00022555"/>
    </source>
</evidence>
<reference evidence="15" key="1">
    <citation type="journal article" date="2020" name="Int. J. Syst. Evol. Microbiol.">
        <title>Aquipluma nitroreducens gen. nov. sp. nov., a novel facultatively anaerobic bacterium isolated from a freshwater lake.</title>
        <authorList>
            <person name="Watanabe M."/>
            <person name="Kojima H."/>
            <person name="Fukui M."/>
        </authorList>
    </citation>
    <scope>NUCLEOTIDE SEQUENCE</scope>
    <source>
        <strain evidence="15">MeG22</strain>
    </source>
</reference>
<feature type="binding site" evidence="13">
    <location>
        <begin position="243"/>
        <end position="244"/>
    </location>
    <ligand>
        <name>FMN</name>
        <dbReference type="ChEBI" id="CHEBI:58210"/>
    </ligand>
</feature>
<dbReference type="AlphaFoldDB" id="A0A5K7SGJ4"/>
<dbReference type="GO" id="GO:0017150">
    <property type="term" value="F:tRNA dihydrouridine synthase activity"/>
    <property type="evidence" value="ECO:0007669"/>
    <property type="project" value="InterPro"/>
</dbReference>
<dbReference type="KEGG" id="anf:AQPE_4915"/>
<evidence type="ECO:0000259" key="14">
    <source>
        <dbReference type="Pfam" id="PF01207"/>
    </source>
</evidence>
<keyword evidence="13" id="KW-0547">Nucleotide-binding</keyword>
<accession>A0A5K7SGJ4</accession>
<organism evidence="15 16">
    <name type="scientific">Aquipluma nitroreducens</name>
    <dbReference type="NCBI Taxonomy" id="2010828"/>
    <lineage>
        <taxon>Bacteria</taxon>
        <taxon>Pseudomonadati</taxon>
        <taxon>Bacteroidota</taxon>
        <taxon>Bacteroidia</taxon>
        <taxon>Marinilabiliales</taxon>
        <taxon>Prolixibacteraceae</taxon>
        <taxon>Aquipluma</taxon>
    </lineage>
</organism>
<keyword evidence="4 11" id="KW-0288">FMN</keyword>
<evidence type="ECO:0000256" key="11">
    <source>
        <dbReference type="PIRNR" id="PIRNR006621"/>
    </source>
</evidence>
<evidence type="ECO:0000313" key="16">
    <source>
        <dbReference type="Proteomes" id="UP001193389"/>
    </source>
</evidence>
<comment type="function">
    <text evidence="1 11">Catalyzes the synthesis of 5,6-dihydrouridine (D), a modified base found in the D-loop of most tRNAs, via the reduction of the C5-C6 double bond in target uridines.</text>
</comment>
<feature type="active site" description="Proton donor" evidence="12">
    <location>
        <position position="116"/>
    </location>
</feature>
<keyword evidence="7" id="KW-0694">RNA-binding</keyword>
<evidence type="ECO:0000256" key="13">
    <source>
        <dbReference type="PIRSR" id="PIRSR006621-2"/>
    </source>
</evidence>
<dbReference type="Gene3D" id="3.20.20.70">
    <property type="entry name" value="Aldolase class I"/>
    <property type="match status" value="1"/>
</dbReference>
<keyword evidence="16" id="KW-1185">Reference proteome</keyword>
<feature type="binding site" evidence="13">
    <location>
        <position position="85"/>
    </location>
    <ligand>
        <name>FMN</name>
        <dbReference type="ChEBI" id="CHEBI:58210"/>
    </ligand>
</feature>